<gene>
    <name evidence="1" type="ORF">NM688_g1276</name>
</gene>
<accession>A0ACC1TC24</accession>
<sequence length="859" mass="93639">MLQQGLEQVYSASMRDMGGPTIYLSVWTEAASIEADSTVSTGELVANEGFQVKLDILEASSSLAERWARGKAQPASAALPSQKHSPRPKPAGTFLRRPVDREMPIAGTVGSTARDSHAGDPPTFRRLKAFQAKSSLLLPTCSHPLPPRRPQPSGRPPARPRLPTRICPSFCIILLALSFDPEQGGLLPGRHPTPVKHSSASSRGFVRLESNLAMSGPSYDPLPLTADHRDDVRYDIPTSPRMTGFHTPETEHLELHDDLPPGGDRPRFLGTALRDDGPQPRQSYADSNSSFPTIQDDYSSSVYGLNPVGQAGQARDSSFYTLNYHDDPHDSEFVGSSNTITMNKDGMQSSPYLSEKRAAYPAARTRSRRRWWIIAAVVLAAIAIIVIVVAVVVSVARHKSNQDDAVSGGTAKGGEPSGTASSAASQPSATGKPTQSLAVTGGNGSTVTMDDGTTFTYYNPFGGTWYWDPNDPFNDGAQAQTWSPALNETFQYGIDKIRGVNLGGWLNTEPFIVPALYEKYINSTTVAVDEWTLSQNMANDTANGGLNQLEDHYKTFITEQDFAEIAAAGLNFVRIPLPYWAIEVREGEPFLPKVAWTYFLKAIQWARKYGIRINLDLHALPGSQNGWNHSGRLGSINVLNGPMGLANAQRSLDYIRVIAEFISQPQYKNVVAMFGVTNEPLAPIFGQENLARYYLQAYNIVREASGVGQGNGPFISFHDGFMGLNNWAGYFENSDRTSLDLHPYLCFDGQSSEGYAARATTPCSAWAANFNTSMAAYGLSSAGEFSNAINDCGLWVNGVNLGTRYEGDYPGGPWPSQGSCDPWTDYQTWNDSMKADIQQFALASMDALQVRTLEPAVRL</sequence>
<name>A0ACC1TC24_9APHY</name>
<keyword evidence="2" id="KW-1185">Reference proteome</keyword>
<dbReference type="Proteomes" id="UP001148662">
    <property type="component" value="Unassembled WGS sequence"/>
</dbReference>
<dbReference type="EMBL" id="JANHOG010000131">
    <property type="protein sequence ID" value="KAJ3557790.1"/>
    <property type="molecule type" value="Genomic_DNA"/>
</dbReference>
<proteinExistence type="predicted"/>
<organism evidence="1 2">
    <name type="scientific">Phlebia brevispora</name>
    <dbReference type="NCBI Taxonomy" id="194682"/>
    <lineage>
        <taxon>Eukaryota</taxon>
        <taxon>Fungi</taxon>
        <taxon>Dikarya</taxon>
        <taxon>Basidiomycota</taxon>
        <taxon>Agaricomycotina</taxon>
        <taxon>Agaricomycetes</taxon>
        <taxon>Polyporales</taxon>
        <taxon>Meruliaceae</taxon>
        <taxon>Phlebia</taxon>
    </lineage>
</organism>
<comment type="caution">
    <text evidence="1">The sequence shown here is derived from an EMBL/GenBank/DDBJ whole genome shotgun (WGS) entry which is preliminary data.</text>
</comment>
<protein>
    <submittedName>
        <fullName evidence="1">Uncharacterized protein</fullName>
    </submittedName>
</protein>
<evidence type="ECO:0000313" key="1">
    <source>
        <dbReference type="EMBL" id="KAJ3557790.1"/>
    </source>
</evidence>
<evidence type="ECO:0000313" key="2">
    <source>
        <dbReference type="Proteomes" id="UP001148662"/>
    </source>
</evidence>
<reference evidence="1" key="1">
    <citation type="submission" date="2022-07" db="EMBL/GenBank/DDBJ databases">
        <title>Genome Sequence of Phlebia brevispora.</title>
        <authorList>
            <person name="Buettner E."/>
        </authorList>
    </citation>
    <scope>NUCLEOTIDE SEQUENCE</scope>
    <source>
        <strain evidence="1">MPL23</strain>
    </source>
</reference>